<dbReference type="GO" id="GO:0006457">
    <property type="term" value="P:protein folding"/>
    <property type="evidence" value="ECO:0007669"/>
    <property type="project" value="UniProtKB-UniRule"/>
</dbReference>
<keyword evidence="5" id="KW-0143">Chaperone</keyword>
<keyword evidence="5" id="KW-0963">Cytoplasm</keyword>
<keyword evidence="3 5" id="KW-0653">Protein transport</keyword>
<dbReference type="HAMAP" id="MF_00821">
    <property type="entry name" value="SecB"/>
    <property type="match status" value="1"/>
</dbReference>
<dbReference type="NCBIfam" id="NF004393">
    <property type="entry name" value="PRK05751.1-4"/>
    <property type="match status" value="1"/>
</dbReference>
<dbReference type="Gene3D" id="3.10.420.10">
    <property type="entry name" value="SecB-like"/>
    <property type="match status" value="1"/>
</dbReference>
<comment type="caution">
    <text evidence="6">The sequence shown here is derived from an EMBL/GenBank/DDBJ whole genome shotgun (WGS) entry which is preliminary data.</text>
</comment>
<evidence type="ECO:0000313" key="6">
    <source>
        <dbReference type="EMBL" id="PPI88034.1"/>
    </source>
</evidence>
<evidence type="ECO:0000256" key="3">
    <source>
        <dbReference type="ARBA" id="ARBA00022927"/>
    </source>
</evidence>
<evidence type="ECO:0000256" key="1">
    <source>
        <dbReference type="ARBA" id="ARBA00009990"/>
    </source>
</evidence>
<dbReference type="EMBL" id="PDKT01000001">
    <property type="protein sequence ID" value="PPI88034.1"/>
    <property type="molecule type" value="Genomic_DNA"/>
</dbReference>
<dbReference type="NCBIfam" id="TIGR00809">
    <property type="entry name" value="secB"/>
    <property type="match status" value="1"/>
</dbReference>
<comment type="subunit">
    <text evidence="5">Homotetramer, a dimer of dimers. One homotetramer interacts with 1 SecA dimer.</text>
</comment>
<comment type="subcellular location">
    <subcellularLocation>
        <location evidence="5">Cytoplasm</location>
    </subcellularLocation>
</comment>
<keyword evidence="4 5" id="KW-0811">Translocation</keyword>
<dbReference type="GO" id="GO:0005737">
    <property type="term" value="C:cytoplasm"/>
    <property type="evidence" value="ECO:0007669"/>
    <property type="project" value="UniProtKB-SubCell"/>
</dbReference>
<dbReference type="PRINTS" id="PR01594">
    <property type="entry name" value="SECBCHAPRONE"/>
</dbReference>
<evidence type="ECO:0000256" key="5">
    <source>
        <dbReference type="HAMAP-Rule" id="MF_00821"/>
    </source>
</evidence>
<protein>
    <recommendedName>
        <fullName evidence="5">Protein-export protein SecB</fullName>
    </recommendedName>
</protein>
<dbReference type="OrthoDB" id="9795145at2"/>
<organism evidence="6 7">
    <name type="scientific">Candidatus Pantoea edessiphila</name>
    <dbReference type="NCBI Taxonomy" id="2044610"/>
    <lineage>
        <taxon>Bacteria</taxon>
        <taxon>Pseudomonadati</taxon>
        <taxon>Pseudomonadota</taxon>
        <taxon>Gammaproteobacteria</taxon>
        <taxon>Enterobacterales</taxon>
        <taxon>Erwiniaceae</taxon>
        <taxon>Pantoea</taxon>
    </lineage>
</organism>
<evidence type="ECO:0000256" key="2">
    <source>
        <dbReference type="ARBA" id="ARBA00022448"/>
    </source>
</evidence>
<name>A0A2P5T0B3_9GAMM</name>
<proteinExistence type="inferred from homology"/>
<dbReference type="PANTHER" id="PTHR36918:SF1">
    <property type="entry name" value="PROTEIN-EXPORT PROTEIN SECB"/>
    <property type="match status" value="1"/>
</dbReference>
<dbReference type="AlphaFoldDB" id="A0A2P5T0B3"/>
<dbReference type="RefSeq" id="WP_136130645.1">
    <property type="nucleotide sequence ID" value="NZ_PDKT01000001.1"/>
</dbReference>
<evidence type="ECO:0000313" key="7">
    <source>
        <dbReference type="Proteomes" id="UP000296153"/>
    </source>
</evidence>
<accession>A0A2P5T0B3</accession>
<dbReference type="InterPro" id="IPR003708">
    <property type="entry name" value="SecB"/>
</dbReference>
<sequence length="146" mass="17168">MLDYKFDEMRFHIQRIYIKDISFEAPNTPQIFQKDWNSKLELNIDTFSNQLSNEIFEVVLRLTVTANIDKDIAFLCEVKQAGIFNIIDIPDLYKTHFLRVYCPNILFPYGSECISNLVTRGTFPQTHLTPINFDELLKNKISIKEK</sequence>
<dbReference type="Pfam" id="PF02556">
    <property type="entry name" value="SecB"/>
    <property type="match status" value="1"/>
</dbReference>
<gene>
    <name evidence="5" type="primary">secB</name>
    <name evidence="6" type="ORF">CRV12_00090</name>
</gene>
<reference evidence="6 7" key="1">
    <citation type="journal article" date="2018" name="Genome Biol. Evol.">
        <title>Cladogenesis and Genomic Streamlining in Extracellular Endosymbionts of Tropical Stink Bugs.</title>
        <authorList>
            <person name="Otero-Bravo A."/>
            <person name="Goffredi S."/>
            <person name="Sabree Z.L."/>
        </authorList>
    </citation>
    <scope>NUCLEOTIDE SEQUENCE [LARGE SCALE GENOMIC DNA]</scope>
    <source>
        <strain evidence="6 7">SoEE</strain>
    </source>
</reference>
<keyword evidence="2 5" id="KW-0813">Transport</keyword>
<dbReference type="PANTHER" id="PTHR36918">
    <property type="match status" value="1"/>
</dbReference>
<comment type="similarity">
    <text evidence="1 5">Belongs to the SecB family.</text>
</comment>
<evidence type="ECO:0000256" key="4">
    <source>
        <dbReference type="ARBA" id="ARBA00023010"/>
    </source>
</evidence>
<dbReference type="InterPro" id="IPR035958">
    <property type="entry name" value="SecB-like_sf"/>
</dbReference>
<dbReference type="GO" id="GO:0051082">
    <property type="term" value="F:unfolded protein binding"/>
    <property type="evidence" value="ECO:0007669"/>
    <property type="project" value="InterPro"/>
</dbReference>
<dbReference type="SUPFAM" id="SSF54611">
    <property type="entry name" value="SecB-like"/>
    <property type="match status" value="1"/>
</dbReference>
<dbReference type="Proteomes" id="UP000296153">
    <property type="component" value="Unassembled WGS sequence"/>
</dbReference>
<dbReference type="GO" id="GO:0051262">
    <property type="term" value="P:protein tetramerization"/>
    <property type="evidence" value="ECO:0007669"/>
    <property type="project" value="InterPro"/>
</dbReference>
<dbReference type="GO" id="GO:0015031">
    <property type="term" value="P:protein transport"/>
    <property type="evidence" value="ECO:0007669"/>
    <property type="project" value="UniProtKB-UniRule"/>
</dbReference>
<comment type="function">
    <text evidence="5">One of the proteins required for the normal export of preproteins out of the cell cytoplasm. It is a molecular chaperone that binds to a subset of precursor proteins, maintaining them in a translocation-competent state. It also specifically binds to its receptor SecA.</text>
</comment>